<dbReference type="Pfam" id="PF00172">
    <property type="entry name" value="Zn_clus"/>
    <property type="match status" value="1"/>
</dbReference>
<dbReference type="PRINTS" id="PR00054">
    <property type="entry name" value="FUNGALZNCYS"/>
</dbReference>
<dbReference type="Proteomes" id="UP001437256">
    <property type="component" value="Unassembled WGS sequence"/>
</dbReference>
<reference evidence="4 5" key="1">
    <citation type="submission" date="2024-05" db="EMBL/GenBank/DDBJ databases">
        <title>A draft genome resource for the thread blight pathogen Marasmius tenuissimus strain MS-2.</title>
        <authorList>
            <person name="Yulfo-Soto G.E."/>
            <person name="Baruah I.K."/>
            <person name="Amoako-Attah I."/>
            <person name="Bukari Y."/>
            <person name="Meinhardt L.W."/>
            <person name="Bailey B.A."/>
            <person name="Cohen S.P."/>
        </authorList>
    </citation>
    <scope>NUCLEOTIDE SEQUENCE [LARGE SCALE GENOMIC DNA]</scope>
    <source>
        <strain evidence="4 5">MS-2</strain>
    </source>
</reference>
<dbReference type="InterPro" id="IPR007219">
    <property type="entry name" value="XnlR_reg_dom"/>
</dbReference>
<dbReference type="InterPro" id="IPR050987">
    <property type="entry name" value="AtrR-like"/>
</dbReference>
<dbReference type="SUPFAM" id="SSF57701">
    <property type="entry name" value="Zn2/Cys6 DNA-binding domain"/>
    <property type="match status" value="1"/>
</dbReference>
<evidence type="ECO:0000256" key="2">
    <source>
        <dbReference type="ARBA" id="ARBA00023242"/>
    </source>
</evidence>
<keyword evidence="2" id="KW-0539">Nucleus</keyword>
<keyword evidence="1" id="KW-0479">Metal-binding</keyword>
<dbReference type="PROSITE" id="PS50048">
    <property type="entry name" value="ZN2_CY6_FUNGAL_2"/>
    <property type="match status" value="1"/>
</dbReference>
<dbReference type="InterPro" id="IPR001138">
    <property type="entry name" value="Zn2Cys6_DnaBD"/>
</dbReference>
<dbReference type="Pfam" id="PF04082">
    <property type="entry name" value="Fungal_trans"/>
    <property type="match status" value="1"/>
</dbReference>
<dbReference type="InterPro" id="IPR020448">
    <property type="entry name" value="Maltose_ferment_reg_DNA-bd"/>
</dbReference>
<name>A0ABR2ZDN2_9AGAR</name>
<dbReference type="CDD" id="cd00067">
    <property type="entry name" value="GAL4"/>
    <property type="match status" value="1"/>
</dbReference>
<dbReference type="PROSITE" id="PS00463">
    <property type="entry name" value="ZN2_CY6_FUNGAL_1"/>
    <property type="match status" value="1"/>
</dbReference>
<dbReference type="SMART" id="SM00066">
    <property type="entry name" value="GAL4"/>
    <property type="match status" value="1"/>
</dbReference>
<protein>
    <submittedName>
        <fullName evidence="4">Gypsy retrotransposon integrase-like protein 1</fullName>
    </submittedName>
</protein>
<dbReference type="PANTHER" id="PTHR46910:SF38">
    <property type="entry name" value="ZN(2)-C6 FUNGAL-TYPE DOMAIN-CONTAINING PROTEIN"/>
    <property type="match status" value="1"/>
</dbReference>
<feature type="domain" description="Zn(2)-C6 fungal-type" evidence="3">
    <location>
        <begin position="21"/>
        <end position="54"/>
    </location>
</feature>
<sequence length="358" mass="41829">MSSDEEGYDGLQAKKRKVQRACDICRRKKIRCDGNQMPGLKCSSCVAYDLECTYQEAAKKRGPPKASVHFARKFRNEKAKALAIDTSKAWRIEWRPWNGYFVKIQLMSPEEFAREVSPFSSPPETARDITPRLRSPMLVDKVVEEMQKLNPVVQRKEEGKEEEPQEEADGYMVSHTVPGLAITSDQRFYGKSSNALLLRKAVDMRREYTENRPNVAQAQFVGIRRQEYWQTLRWELDFIRKFEPTAYMFPEPDLLQHLVDLFFKHINVFIPLLHRPTFLRQLEQGLHHREEGFGAVVLLVCANASRYSNDPRVRLDGEESWLSSGWKWFDQVQLVRKALLSPPSLYDLQFYYVRIFAL</sequence>
<dbReference type="EMBL" id="JBBXMP010000267">
    <property type="protein sequence ID" value="KAL0058878.1"/>
    <property type="molecule type" value="Genomic_DNA"/>
</dbReference>
<evidence type="ECO:0000256" key="1">
    <source>
        <dbReference type="ARBA" id="ARBA00022723"/>
    </source>
</evidence>
<dbReference type="CDD" id="cd12148">
    <property type="entry name" value="fungal_TF_MHR"/>
    <property type="match status" value="1"/>
</dbReference>
<dbReference type="Gene3D" id="4.10.240.10">
    <property type="entry name" value="Zn(2)-C6 fungal-type DNA-binding domain"/>
    <property type="match status" value="1"/>
</dbReference>
<organism evidence="4 5">
    <name type="scientific">Marasmius tenuissimus</name>
    <dbReference type="NCBI Taxonomy" id="585030"/>
    <lineage>
        <taxon>Eukaryota</taxon>
        <taxon>Fungi</taxon>
        <taxon>Dikarya</taxon>
        <taxon>Basidiomycota</taxon>
        <taxon>Agaricomycotina</taxon>
        <taxon>Agaricomycetes</taxon>
        <taxon>Agaricomycetidae</taxon>
        <taxon>Agaricales</taxon>
        <taxon>Marasmiineae</taxon>
        <taxon>Marasmiaceae</taxon>
        <taxon>Marasmius</taxon>
    </lineage>
</organism>
<dbReference type="InterPro" id="IPR036864">
    <property type="entry name" value="Zn2-C6_fun-type_DNA-bd_sf"/>
</dbReference>
<evidence type="ECO:0000259" key="3">
    <source>
        <dbReference type="PROSITE" id="PS50048"/>
    </source>
</evidence>
<comment type="caution">
    <text evidence="4">The sequence shown here is derived from an EMBL/GenBank/DDBJ whole genome shotgun (WGS) entry which is preliminary data.</text>
</comment>
<dbReference type="PANTHER" id="PTHR46910">
    <property type="entry name" value="TRANSCRIPTION FACTOR PDR1"/>
    <property type="match status" value="1"/>
</dbReference>
<evidence type="ECO:0000313" key="4">
    <source>
        <dbReference type="EMBL" id="KAL0058878.1"/>
    </source>
</evidence>
<gene>
    <name evidence="4" type="primary">GIN1_43</name>
    <name evidence="4" type="ORF">AAF712_014416</name>
</gene>
<proteinExistence type="predicted"/>
<evidence type="ECO:0000313" key="5">
    <source>
        <dbReference type="Proteomes" id="UP001437256"/>
    </source>
</evidence>
<keyword evidence="5" id="KW-1185">Reference proteome</keyword>
<accession>A0ABR2ZDN2</accession>